<dbReference type="OrthoDB" id="2687452at2759"/>
<dbReference type="RefSeq" id="XP_040785601.1">
    <property type="nucleotide sequence ID" value="XM_040933686.1"/>
</dbReference>
<evidence type="ECO:0000313" key="1">
    <source>
        <dbReference type="EMBL" id="KAF1843038.1"/>
    </source>
</evidence>
<evidence type="ECO:0000313" key="2">
    <source>
        <dbReference type="Proteomes" id="UP000800039"/>
    </source>
</evidence>
<dbReference type="Proteomes" id="UP000800039">
    <property type="component" value="Unassembled WGS sequence"/>
</dbReference>
<keyword evidence="2" id="KW-1185">Reference proteome</keyword>
<accession>A0A9P4L6G7</accession>
<dbReference type="EMBL" id="ML976617">
    <property type="protein sequence ID" value="KAF1843038.1"/>
    <property type="molecule type" value="Genomic_DNA"/>
</dbReference>
<gene>
    <name evidence="1" type="ORF">K460DRAFT_367969</name>
</gene>
<dbReference type="AlphaFoldDB" id="A0A9P4L6G7"/>
<dbReference type="GeneID" id="63850937"/>
<dbReference type="Gene3D" id="3.30.160.60">
    <property type="entry name" value="Classic Zinc Finger"/>
    <property type="match status" value="1"/>
</dbReference>
<proteinExistence type="predicted"/>
<protein>
    <submittedName>
        <fullName evidence="1">Uncharacterized protein</fullName>
    </submittedName>
</protein>
<reference evidence="1" key="1">
    <citation type="submission" date="2020-01" db="EMBL/GenBank/DDBJ databases">
        <authorList>
            <consortium name="DOE Joint Genome Institute"/>
            <person name="Haridas S."/>
            <person name="Albert R."/>
            <person name="Binder M."/>
            <person name="Bloem J."/>
            <person name="Labutti K."/>
            <person name="Salamov A."/>
            <person name="Andreopoulos B."/>
            <person name="Baker S.E."/>
            <person name="Barry K."/>
            <person name="Bills G."/>
            <person name="Bluhm B.H."/>
            <person name="Cannon C."/>
            <person name="Castanera R."/>
            <person name="Culley D.E."/>
            <person name="Daum C."/>
            <person name="Ezra D."/>
            <person name="Gonzalez J.B."/>
            <person name="Henrissat B."/>
            <person name="Kuo A."/>
            <person name="Liang C."/>
            <person name="Lipzen A."/>
            <person name="Lutzoni F."/>
            <person name="Magnuson J."/>
            <person name="Mondo S."/>
            <person name="Nolan M."/>
            <person name="Ohm R."/>
            <person name="Pangilinan J."/>
            <person name="Park H.-J."/>
            <person name="Ramirez L."/>
            <person name="Alfaro M."/>
            <person name="Sun H."/>
            <person name="Tritt A."/>
            <person name="Yoshinaga Y."/>
            <person name="Zwiers L.-H."/>
            <person name="Turgeon B.G."/>
            <person name="Goodwin S.B."/>
            <person name="Spatafora J.W."/>
            <person name="Crous P.W."/>
            <person name="Grigoriev I.V."/>
        </authorList>
    </citation>
    <scope>NUCLEOTIDE SEQUENCE</scope>
    <source>
        <strain evidence="1">CBS 394.84</strain>
    </source>
</reference>
<organism evidence="1 2">
    <name type="scientific">Cucurbitaria berberidis CBS 394.84</name>
    <dbReference type="NCBI Taxonomy" id="1168544"/>
    <lineage>
        <taxon>Eukaryota</taxon>
        <taxon>Fungi</taxon>
        <taxon>Dikarya</taxon>
        <taxon>Ascomycota</taxon>
        <taxon>Pezizomycotina</taxon>
        <taxon>Dothideomycetes</taxon>
        <taxon>Pleosporomycetidae</taxon>
        <taxon>Pleosporales</taxon>
        <taxon>Pleosporineae</taxon>
        <taxon>Cucurbitariaceae</taxon>
        <taxon>Cucurbitaria</taxon>
    </lineage>
</organism>
<sequence length="161" mass="18365">MNRFGQSAQIPTPLALGFQHERHGASSTCVSSRTLHQTYAANNDPRPSVPIESSRPYSITSLQQPSYTMIGSVYVEAQTGKYQFRCHLEGCNGKPCSRLQELKRHYESKHEDSAMWCPFQDCERSENTGTDPFSAGRKDNLKEHVKRMHSTRYARWLQGLQ</sequence>
<name>A0A9P4L6G7_9PLEO</name>
<comment type="caution">
    <text evidence="1">The sequence shown here is derived from an EMBL/GenBank/DDBJ whole genome shotgun (WGS) entry which is preliminary data.</text>
</comment>